<proteinExistence type="predicted"/>
<dbReference type="Proteomes" id="UP000002668">
    <property type="component" value="Genome"/>
</dbReference>
<evidence type="ECO:0000313" key="1">
    <source>
        <dbReference type="EMBL" id="CBY01006.1"/>
    </source>
</evidence>
<name>E5ABG5_LEPMJ</name>
<reference evidence="2" key="1">
    <citation type="journal article" date="2011" name="Nat. Commun.">
        <title>Effector diversification within compartments of the Leptosphaeria maculans genome affected by Repeat-Induced Point mutations.</title>
        <authorList>
            <person name="Rouxel T."/>
            <person name="Grandaubert J."/>
            <person name="Hane J.K."/>
            <person name="Hoede C."/>
            <person name="van de Wouw A.P."/>
            <person name="Couloux A."/>
            <person name="Dominguez V."/>
            <person name="Anthouard V."/>
            <person name="Bally P."/>
            <person name="Bourras S."/>
            <person name="Cozijnsen A.J."/>
            <person name="Ciuffetti L.M."/>
            <person name="Degrave A."/>
            <person name="Dilmaghani A."/>
            <person name="Duret L."/>
            <person name="Fudal I."/>
            <person name="Goodwin S.B."/>
            <person name="Gout L."/>
            <person name="Glaser N."/>
            <person name="Linglin J."/>
            <person name="Kema G.H.J."/>
            <person name="Lapalu N."/>
            <person name="Lawrence C.B."/>
            <person name="May K."/>
            <person name="Meyer M."/>
            <person name="Ollivier B."/>
            <person name="Poulain J."/>
            <person name="Schoch C.L."/>
            <person name="Simon A."/>
            <person name="Spatafora J.W."/>
            <person name="Stachowiak A."/>
            <person name="Turgeon B.G."/>
            <person name="Tyler B.M."/>
            <person name="Vincent D."/>
            <person name="Weissenbach J."/>
            <person name="Amselem J."/>
            <person name="Quesneville H."/>
            <person name="Oliver R.P."/>
            <person name="Wincker P."/>
            <person name="Balesdent M.-H."/>
            <person name="Howlett B.J."/>
        </authorList>
    </citation>
    <scope>NUCLEOTIDE SEQUENCE [LARGE SCALE GENOMIC DNA]</scope>
    <source>
        <strain evidence="2">JN3 / isolate v23.1.3 / race Av1-4-5-6-7-8</strain>
    </source>
</reference>
<keyword evidence="2" id="KW-1185">Reference proteome</keyword>
<dbReference type="EMBL" id="FP929138">
    <property type="protein sequence ID" value="CBY01006.1"/>
    <property type="molecule type" value="Genomic_DNA"/>
</dbReference>
<dbReference type="AlphaFoldDB" id="E5ABG5"/>
<organism evidence="2">
    <name type="scientific">Leptosphaeria maculans (strain JN3 / isolate v23.1.3 / race Av1-4-5-6-7-8)</name>
    <name type="common">Blackleg fungus</name>
    <name type="synonym">Phoma lingam</name>
    <dbReference type="NCBI Taxonomy" id="985895"/>
    <lineage>
        <taxon>Eukaryota</taxon>
        <taxon>Fungi</taxon>
        <taxon>Dikarya</taxon>
        <taxon>Ascomycota</taxon>
        <taxon>Pezizomycotina</taxon>
        <taxon>Dothideomycetes</taxon>
        <taxon>Pleosporomycetidae</taxon>
        <taxon>Pleosporales</taxon>
        <taxon>Pleosporineae</taxon>
        <taxon>Leptosphaeriaceae</taxon>
        <taxon>Plenodomus</taxon>
        <taxon>Plenodomus lingam/Leptosphaeria maculans species complex</taxon>
    </lineage>
</organism>
<protein>
    <submittedName>
        <fullName evidence="1">Predicted protein</fullName>
    </submittedName>
</protein>
<dbReference type="VEuPathDB" id="FungiDB:LEMA_uP021360.1"/>
<gene>
    <name evidence="1" type="ORF">LEMA_uP021360.1</name>
</gene>
<accession>E5ABG5</accession>
<dbReference type="InParanoid" id="E5ABG5"/>
<dbReference type="HOGENOM" id="CLU_2758258_0_0_1"/>
<sequence>MPLSLELIQLLGEVDDKFCGLVGWECGLREQALVLPDTVSTGRLNTQSRARCQIWIWEDCVTRDGQIVIR</sequence>
<evidence type="ECO:0000313" key="2">
    <source>
        <dbReference type="Proteomes" id="UP000002668"/>
    </source>
</evidence>